<protein>
    <submittedName>
        <fullName evidence="5">Caspase regulator</fullName>
    </submittedName>
</protein>
<feature type="compositionally biased region" description="Basic and acidic residues" evidence="2">
    <location>
        <begin position="311"/>
        <end position="351"/>
    </location>
</feature>
<feature type="compositionally biased region" description="Polar residues" evidence="2">
    <location>
        <begin position="193"/>
        <end position="212"/>
    </location>
</feature>
<gene>
    <name evidence="5" type="ORF">M0813_09984</name>
</gene>
<accession>A0ABQ8X5X1</accession>
<keyword evidence="1" id="KW-0479">Metal-binding</keyword>
<feature type="region of interest" description="Disordered" evidence="2">
    <location>
        <begin position="284"/>
        <end position="363"/>
    </location>
</feature>
<dbReference type="SUPFAM" id="SSF57850">
    <property type="entry name" value="RING/U-box"/>
    <property type="match status" value="1"/>
</dbReference>
<feature type="compositionally biased region" description="Low complexity" evidence="2">
    <location>
        <begin position="220"/>
        <end position="229"/>
    </location>
</feature>
<dbReference type="PROSITE" id="PS50089">
    <property type="entry name" value="ZF_RING_2"/>
    <property type="match status" value="1"/>
</dbReference>
<dbReference type="Pfam" id="PF13920">
    <property type="entry name" value="zf-C3HC4_3"/>
    <property type="match status" value="1"/>
</dbReference>
<keyword evidence="3" id="KW-1133">Transmembrane helix</keyword>
<evidence type="ECO:0000259" key="4">
    <source>
        <dbReference type="PROSITE" id="PS50089"/>
    </source>
</evidence>
<dbReference type="EMBL" id="JAOAOG010000336">
    <property type="protein sequence ID" value="KAJ6227402.1"/>
    <property type="molecule type" value="Genomic_DNA"/>
</dbReference>
<dbReference type="InterPro" id="IPR013083">
    <property type="entry name" value="Znf_RING/FYVE/PHD"/>
</dbReference>
<dbReference type="Proteomes" id="UP001150062">
    <property type="component" value="Unassembled WGS sequence"/>
</dbReference>
<proteinExistence type="predicted"/>
<evidence type="ECO:0000256" key="1">
    <source>
        <dbReference type="PROSITE-ProRule" id="PRU00175"/>
    </source>
</evidence>
<feature type="compositionally biased region" description="Gly residues" evidence="2">
    <location>
        <begin position="299"/>
        <end position="309"/>
    </location>
</feature>
<keyword evidence="1" id="KW-0862">Zinc</keyword>
<keyword evidence="6" id="KW-1185">Reference proteome</keyword>
<feature type="compositionally biased region" description="Acidic residues" evidence="2">
    <location>
        <begin position="352"/>
        <end position="363"/>
    </location>
</feature>
<organism evidence="5 6">
    <name type="scientific">Anaeramoeba flamelloides</name>
    <dbReference type="NCBI Taxonomy" id="1746091"/>
    <lineage>
        <taxon>Eukaryota</taxon>
        <taxon>Metamonada</taxon>
        <taxon>Anaeramoebidae</taxon>
        <taxon>Anaeramoeba</taxon>
    </lineage>
</organism>
<keyword evidence="3" id="KW-0472">Membrane</keyword>
<evidence type="ECO:0000256" key="3">
    <source>
        <dbReference type="SAM" id="Phobius"/>
    </source>
</evidence>
<keyword evidence="3" id="KW-0812">Transmembrane</keyword>
<reference evidence="5" key="1">
    <citation type="submission" date="2022-08" db="EMBL/GenBank/DDBJ databases">
        <title>Novel sulfate-reducing endosymbionts in the free-living metamonad Anaeramoeba.</title>
        <authorList>
            <person name="Jerlstrom-Hultqvist J."/>
            <person name="Cepicka I."/>
            <person name="Gallot-Lavallee L."/>
            <person name="Salas-Leiva D."/>
            <person name="Curtis B.A."/>
            <person name="Zahonova K."/>
            <person name="Pipaliya S."/>
            <person name="Dacks J."/>
            <person name="Roger A.J."/>
        </authorList>
    </citation>
    <scope>NUCLEOTIDE SEQUENCE</scope>
    <source>
        <strain evidence="5">Schooner1</strain>
    </source>
</reference>
<feature type="region of interest" description="Disordered" evidence="2">
    <location>
        <begin position="161"/>
        <end position="229"/>
    </location>
</feature>
<sequence>MLDDDVWNFCIFFIIVIGLVWFFRIVKEFRSITQIRNSIETNQVVYNPTYSQQFPSTPIFSRPHYETNIKAQENKTKEGSELKSTFETFRFNKESFQCDRTAKSNTFNVRFDFSSTSPKTQVQLFYGVNSRSFKQYLRQLVINRKKMVDQIVEEITLYQKNHKNKKRRVNKKQKATLNKTKKKKNEKKLSQNYLNKLSLNNNDRSNECQFDSSEGFETMSTDSSSDDFSLNQEIDERSFTSHPKVNKSQIQLTVETRFKRFLKKKMYTEKTQIIEDIVEINKNDYSSETDPSSDTKGKSGSGSGSGSGSEGEIHNDENFKLQDLEKEKEKENEKENQEIKEKEKEKEKENENENDITDDFILDDPNEGLQMTVIDFGINEIKKTEKENVNINVNVNDNGILFEKEKKKKKKKKNEKLKKEIIQDFKHFLECSEIQTFEKGELLSYQSENFNCDQLSKIFRSEYEVKNTAMYPLIIVIQNNPNFDFSNIDFWENDPELLRSSIIEHFPSSELIIAEFSGFQYSPHIRAIFNSFGPNFYRISEVYGDYDESSECVICFSGRKEVILLNCCHLCVCKKCYHQIEKCPICRASFNSYILFKKKK</sequence>
<feature type="compositionally biased region" description="Polar residues" evidence="2">
    <location>
        <begin position="284"/>
        <end position="294"/>
    </location>
</feature>
<dbReference type="Gene3D" id="3.30.40.10">
    <property type="entry name" value="Zinc/RING finger domain, C3HC4 (zinc finger)"/>
    <property type="match status" value="1"/>
</dbReference>
<name>A0ABQ8X5X1_9EUKA</name>
<evidence type="ECO:0000313" key="5">
    <source>
        <dbReference type="EMBL" id="KAJ6227402.1"/>
    </source>
</evidence>
<feature type="domain" description="RING-type" evidence="4">
    <location>
        <begin position="552"/>
        <end position="587"/>
    </location>
</feature>
<keyword evidence="1" id="KW-0863">Zinc-finger</keyword>
<dbReference type="CDD" id="cd16649">
    <property type="entry name" value="mRING-HC-C3HC5_CGRF1-like"/>
    <property type="match status" value="1"/>
</dbReference>
<evidence type="ECO:0000256" key="2">
    <source>
        <dbReference type="SAM" id="MobiDB-lite"/>
    </source>
</evidence>
<feature type="compositionally biased region" description="Basic residues" evidence="2">
    <location>
        <begin position="161"/>
        <end position="186"/>
    </location>
</feature>
<feature type="transmembrane region" description="Helical" evidence="3">
    <location>
        <begin position="6"/>
        <end position="26"/>
    </location>
</feature>
<dbReference type="InterPro" id="IPR001841">
    <property type="entry name" value="Znf_RING"/>
</dbReference>
<comment type="caution">
    <text evidence="5">The sequence shown here is derived from an EMBL/GenBank/DDBJ whole genome shotgun (WGS) entry which is preliminary data.</text>
</comment>
<evidence type="ECO:0000313" key="6">
    <source>
        <dbReference type="Proteomes" id="UP001150062"/>
    </source>
</evidence>